<feature type="domain" description="NmrA-like" evidence="1">
    <location>
        <begin position="6"/>
        <end position="260"/>
    </location>
</feature>
<dbReference type="InterPro" id="IPR008030">
    <property type="entry name" value="NmrA-like"/>
</dbReference>
<dbReference type="AlphaFoldDB" id="A0A0D1WDB4"/>
<dbReference type="STRING" id="1016849.A0A0D1WDB4"/>
<gene>
    <name evidence="2" type="ORF">PV11_02335</name>
</gene>
<dbReference type="EMBL" id="KN846951">
    <property type="protein sequence ID" value="KIV86740.1"/>
    <property type="molecule type" value="Genomic_DNA"/>
</dbReference>
<dbReference type="PANTHER" id="PTHR47129:SF1">
    <property type="entry name" value="NMRA-LIKE DOMAIN-CONTAINING PROTEIN"/>
    <property type="match status" value="1"/>
</dbReference>
<sequence length="326" mass="35802">MSPRSTKKVAIFPAAGKLGTSVYQHITKVLPPERIILITRHPDKIAHDLVKAGVEVRKADYNAPESFKDVFDSVSYLFLISYPSIEIKHRFQAHQKAITAALDSSPGIEHVFYTSLGFGGDGQSQSAAYVMQAHLKTEAWLRELVTKHSKLTYTVIREGIYSETWPMYTGFFEVKGSDNKVRVPHDGSAPGIAWACISDLGEASANLVKEFVEEPGNARYINTIIVLSGPKSWSLNETAELLGNMAGKQVSVEQVSFEDHANDPRVTTPLGSHGPGGNQVAKDWTTVFEAIRNGETSVVNGELERLLGRPPESFETTVKKMLSTSL</sequence>
<accession>A0A0D1WDB4</accession>
<dbReference type="Pfam" id="PF05368">
    <property type="entry name" value="NmrA"/>
    <property type="match status" value="1"/>
</dbReference>
<dbReference type="Gene3D" id="3.40.50.720">
    <property type="entry name" value="NAD(P)-binding Rossmann-like Domain"/>
    <property type="match status" value="1"/>
</dbReference>
<protein>
    <recommendedName>
        <fullName evidence="1">NmrA-like domain-containing protein</fullName>
    </recommendedName>
</protein>
<dbReference type="SUPFAM" id="SSF51735">
    <property type="entry name" value="NAD(P)-binding Rossmann-fold domains"/>
    <property type="match status" value="1"/>
</dbReference>
<evidence type="ECO:0000313" key="2">
    <source>
        <dbReference type="EMBL" id="KIV86740.1"/>
    </source>
</evidence>
<dbReference type="InterPro" id="IPR052718">
    <property type="entry name" value="NmrA-type_oxidoreductase"/>
</dbReference>
<name>A0A0D1WDB4_9EURO</name>
<dbReference type="OrthoDB" id="419598at2759"/>
<reference evidence="2 3" key="1">
    <citation type="submission" date="2015-01" db="EMBL/GenBank/DDBJ databases">
        <title>The Genome Sequence of Exophiala sideris CBS121828.</title>
        <authorList>
            <consortium name="The Broad Institute Genomics Platform"/>
            <person name="Cuomo C."/>
            <person name="de Hoog S."/>
            <person name="Gorbushina A."/>
            <person name="Stielow B."/>
            <person name="Teixiera M."/>
            <person name="Abouelleil A."/>
            <person name="Chapman S.B."/>
            <person name="Priest M."/>
            <person name="Young S.K."/>
            <person name="Wortman J."/>
            <person name="Nusbaum C."/>
            <person name="Birren B."/>
        </authorList>
    </citation>
    <scope>NUCLEOTIDE SEQUENCE [LARGE SCALE GENOMIC DNA]</scope>
    <source>
        <strain evidence="2 3">CBS 121828</strain>
    </source>
</reference>
<evidence type="ECO:0000259" key="1">
    <source>
        <dbReference type="Pfam" id="PF05368"/>
    </source>
</evidence>
<dbReference type="HOGENOM" id="CLU_007383_10_4_1"/>
<organism evidence="2 3">
    <name type="scientific">Exophiala sideris</name>
    <dbReference type="NCBI Taxonomy" id="1016849"/>
    <lineage>
        <taxon>Eukaryota</taxon>
        <taxon>Fungi</taxon>
        <taxon>Dikarya</taxon>
        <taxon>Ascomycota</taxon>
        <taxon>Pezizomycotina</taxon>
        <taxon>Eurotiomycetes</taxon>
        <taxon>Chaetothyriomycetidae</taxon>
        <taxon>Chaetothyriales</taxon>
        <taxon>Herpotrichiellaceae</taxon>
        <taxon>Exophiala</taxon>
    </lineage>
</organism>
<dbReference type="PANTHER" id="PTHR47129">
    <property type="entry name" value="QUINONE OXIDOREDUCTASE 2"/>
    <property type="match status" value="1"/>
</dbReference>
<dbReference type="Gene3D" id="3.90.25.10">
    <property type="entry name" value="UDP-galactose 4-epimerase, domain 1"/>
    <property type="match status" value="1"/>
</dbReference>
<evidence type="ECO:0000313" key="3">
    <source>
        <dbReference type="Proteomes" id="UP000053599"/>
    </source>
</evidence>
<dbReference type="Proteomes" id="UP000053599">
    <property type="component" value="Unassembled WGS sequence"/>
</dbReference>
<dbReference type="InterPro" id="IPR036291">
    <property type="entry name" value="NAD(P)-bd_dom_sf"/>
</dbReference>
<proteinExistence type="predicted"/>